<dbReference type="PANTHER" id="PTHR36173:SF2">
    <property type="entry name" value="RIBONUCLEASE VAPC16"/>
    <property type="match status" value="1"/>
</dbReference>
<sequence length="129" mass="14438">MRLLLDSHVLIWSQDDTSQLSPVALAALSDPANDRLISVATVWEIAIKVGKKRLPLSKPFRQWMDTAIADLYLTLLPITLDHTDRQLALPPHHGDPFDRLLISQSLVEGIPIVGSDTQFDAYGVTRIWD</sequence>
<dbReference type="SUPFAM" id="SSF88723">
    <property type="entry name" value="PIN domain-like"/>
    <property type="match status" value="1"/>
</dbReference>
<evidence type="ECO:0000259" key="1">
    <source>
        <dbReference type="Pfam" id="PF01850"/>
    </source>
</evidence>
<protein>
    <submittedName>
        <fullName evidence="2">Type II toxin-antitoxin system VapC family toxin</fullName>
    </submittedName>
</protein>
<keyword evidence="3" id="KW-1185">Reference proteome</keyword>
<dbReference type="CDD" id="cd09872">
    <property type="entry name" value="PIN_Sll0205-like"/>
    <property type="match status" value="1"/>
</dbReference>
<evidence type="ECO:0000313" key="3">
    <source>
        <dbReference type="Proteomes" id="UP000677668"/>
    </source>
</evidence>
<accession>A0ABX8B8G2</accession>
<dbReference type="InterPro" id="IPR041705">
    <property type="entry name" value="PIN_Sll0205"/>
</dbReference>
<name>A0ABX8B8G2_9BACT</name>
<dbReference type="PANTHER" id="PTHR36173">
    <property type="entry name" value="RIBONUCLEASE VAPC16-RELATED"/>
    <property type="match status" value="1"/>
</dbReference>
<organism evidence="2 3">
    <name type="scientific">Chloracidobacterium sp. N</name>
    <dbReference type="NCBI Taxonomy" id="2821540"/>
    <lineage>
        <taxon>Bacteria</taxon>
        <taxon>Pseudomonadati</taxon>
        <taxon>Acidobacteriota</taxon>
        <taxon>Terriglobia</taxon>
        <taxon>Terriglobales</taxon>
        <taxon>Acidobacteriaceae</taxon>
        <taxon>Chloracidobacterium</taxon>
        <taxon>Chloracidobacterium aggregatum</taxon>
    </lineage>
</organism>
<dbReference type="EMBL" id="CP072643">
    <property type="protein sequence ID" value="QUV95371.1"/>
    <property type="molecule type" value="Genomic_DNA"/>
</dbReference>
<dbReference type="Proteomes" id="UP000677668">
    <property type="component" value="Chromosome 2"/>
</dbReference>
<evidence type="ECO:0000313" key="2">
    <source>
        <dbReference type="EMBL" id="QUV95371.1"/>
    </source>
</evidence>
<feature type="domain" description="PIN" evidence="1">
    <location>
        <begin position="4"/>
        <end position="122"/>
    </location>
</feature>
<dbReference type="RefSeq" id="WP_211423599.1">
    <property type="nucleotide sequence ID" value="NZ_CP072643.1"/>
</dbReference>
<dbReference type="InterPro" id="IPR029060">
    <property type="entry name" value="PIN-like_dom_sf"/>
</dbReference>
<proteinExistence type="predicted"/>
<dbReference type="Gene3D" id="3.40.50.1010">
    <property type="entry name" value="5'-nuclease"/>
    <property type="match status" value="1"/>
</dbReference>
<dbReference type="InterPro" id="IPR052919">
    <property type="entry name" value="TA_system_RNase"/>
</dbReference>
<reference evidence="2 3" key="1">
    <citation type="submission" date="2021-03" db="EMBL/GenBank/DDBJ databases">
        <title>Genomic and phenotypic characterization of Chloracidobacterium isolates provides evidence for multiple species.</title>
        <authorList>
            <person name="Saini M.K."/>
            <person name="Costas A.M.G."/>
            <person name="Tank M."/>
            <person name="Bryant D.A."/>
        </authorList>
    </citation>
    <scope>NUCLEOTIDE SEQUENCE [LARGE SCALE GENOMIC DNA]</scope>
    <source>
        <strain evidence="2 3">N</strain>
    </source>
</reference>
<gene>
    <name evidence="2" type="ORF">J8C05_15300</name>
</gene>
<dbReference type="Pfam" id="PF01850">
    <property type="entry name" value="PIN"/>
    <property type="match status" value="1"/>
</dbReference>
<dbReference type="InterPro" id="IPR002716">
    <property type="entry name" value="PIN_dom"/>
</dbReference>